<reference evidence="2 3" key="1">
    <citation type="journal article" date="2014" name="Genome Announc.">
        <title>Complete Genome Sequence of Mycoplasma ovis Strain Michigan, a Hemoplasma of Sheep with Two Distinct 16S rRNA Genes.</title>
        <authorList>
            <person name="Deshuillers P.L."/>
            <person name="Santos A.P."/>
            <person name="do Nascimento N.C."/>
            <person name="Hampel J.A."/>
            <person name="Bergin I.L."/>
            <person name="Dyson M.C."/>
            <person name="Messick J.B."/>
        </authorList>
    </citation>
    <scope>NUCLEOTIDE SEQUENCE [LARGE SCALE GENOMIC DNA]</scope>
    <source>
        <strain evidence="2 3">Michigan</strain>
    </source>
</reference>
<feature type="transmembrane region" description="Helical" evidence="1">
    <location>
        <begin position="12"/>
        <end position="34"/>
    </location>
</feature>
<dbReference type="InterPro" id="IPR049194">
    <property type="entry name" value="DUF6856"/>
</dbReference>
<evidence type="ECO:0000313" key="2">
    <source>
        <dbReference type="EMBL" id="AHC39825.1"/>
    </source>
</evidence>
<protein>
    <recommendedName>
        <fullName evidence="4">Thioredoxin domain-containing protein</fullName>
    </recommendedName>
</protein>
<proteinExistence type="predicted"/>
<accession>A0ABM5P090</accession>
<dbReference type="RefSeq" id="WP_024070901.1">
    <property type="nucleotide sequence ID" value="NC_023062.1"/>
</dbReference>
<keyword evidence="1" id="KW-0472">Membrane</keyword>
<dbReference type="Proteomes" id="UP000018745">
    <property type="component" value="Chromosome"/>
</dbReference>
<name>A0ABM5P090_9MOLU</name>
<organism evidence="2 3">
    <name type="scientific">Mycoplasma ovis str. Michigan</name>
    <dbReference type="NCBI Taxonomy" id="1415773"/>
    <lineage>
        <taxon>Bacteria</taxon>
        <taxon>Bacillati</taxon>
        <taxon>Mycoplasmatota</taxon>
        <taxon>Mollicutes</taxon>
        <taxon>Mycoplasmataceae</taxon>
        <taxon>Mycoplasma</taxon>
    </lineage>
</organism>
<dbReference type="Pfam" id="PF21637">
    <property type="entry name" value="DUF6856"/>
    <property type="match status" value="1"/>
</dbReference>
<gene>
    <name evidence="2" type="ORF">OVS_00535</name>
</gene>
<dbReference type="EMBL" id="CP006935">
    <property type="protein sequence ID" value="AHC39825.1"/>
    <property type="molecule type" value="Genomic_DNA"/>
</dbReference>
<sequence length="310" mass="35418">MGWLTALIYGKIKAIVFAGVSALGGGSIAVPVLVTGDQFEKPLFREFNPKPADYNYTSLELVQAGDGGGGGQHTNDQSRFTNFPTVTISNSQLIKGTKSYNDGNYVIYFGSEACPNCNNFLYSDRESPKTWIGTNQKDLYSNGIFFETYSLARHKHKEEEEEEDILINKVKFIFFSDEVPSMDNRNNDDLYTIPWNTWPNTLTSQGRIEGDYVRNDESAVNFRKLHSLFLYYFGQKVKGIPTIVIYRNGVPFVYDSDKLEHIEEEKKKTGEQITALQDATHETSRRAAILRYDLFKHLKYIYGGELLWWL</sequence>
<evidence type="ECO:0008006" key="4">
    <source>
        <dbReference type="Google" id="ProtNLM"/>
    </source>
</evidence>
<evidence type="ECO:0000256" key="1">
    <source>
        <dbReference type="SAM" id="Phobius"/>
    </source>
</evidence>
<keyword evidence="3" id="KW-1185">Reference proteome</keyword>
<evidence type="ECO:0000313" key="3">
    <source>
        <dbReference type="Proteomes" id="UP000018745"/>
    </source>
</evidence>
<keyword evidence="1" id="KW-1133">Transmembrane helix</keyword>
<keyword evidence="1" id="KW-0812">Transmembrane</keyword>